<protein>
    <submittedName>
        <fullName evidence="12">ATP-grasp domain-containing protein</fullName>
    </submittedName>
</protein>
<evidence type="ECO:0000313" key="12">
    <source>
        <dbReference type="EMBL" id="HIZ23876.1"/>
    </source>
</evidence>
<evidence type="ECO:0000256" key="6">
    <source>
        <dbReference type="ARBA" id="ARBA00022840"/>
    </source>
</evidence>
<dbReference type="PANTHER" id="PTHR23132">
    <property type="entry name" value="D-ALANINE--D-ALANINE LIGASE"/>
    <property type="match status" value="1"/>
</dbReference>
<keyword evidence="6 10" id="KW-0067">ATP-binding</keyword>
<comment type="similarity">
    <text evidence="2">Belongs to the D-alanine--D-alanine ligase family.</text>
</comment>
<keyword evidence="8" id="KW-0573">Peptidoglycan synthesis</keyword>
<dbReference type="InterPro" id="IPR016185">
    <property type="entry name" value="PreATP-grasp_dom_sf"/>
</dbReference>
<keyword evidence="9" id="KW-0961">Cell wall biogenesis/degradation</keyword>
<dbReference type="InterPro" id="IPR013815">
    <property type="entry name" value="ATP_grasp_subdomain_1"/>
</dbReference>
<evidence type="ECO:0000256" key="5">
    <source>
        <dbReference type="ARBA" id="ARBA00022741"/>
    </source>
</evidence>
<dbReference type="GO" id="GO:0008360">
    <property type="term" value="P:regulation of cell shape"/>
    <property type="evidence" value="ECO:0007669"/>
    <property type="project" value="UniProtKB-KW"/>
</dbReference>
<evidence type="ECO:0000256" key="7">
    <source>
        <dbReference type="ARBA" id="ARBA00022960"/>
    </source>
</evidence>
<evidence type="ECO:0000259" key="11">
    <source>
        <dbReference type="PROSITE" id="PS50975"/>
    </source>
</evidence>
<sequence>MPTVAVFFGGRSNESEVSVITGMLVCNLLRGGSYRVLPVYLPPEGGMVTADFRAVEEVVRPKKPPLPVRVEGKTLVRTKGRGRVVARFDVALNCCHGGMGEDGTLAALLSWQGVPLASPAMPESAVFMDKWLTKIAARGLNIPVAPAVCLKEGEDGAAKAEEVGYPLVVKPVHLGSSIGVTVVHTPEELDATLALAFELDDAALLEKYFEGRRDINCAAARIGEEVRLSPLEEVFSAGDVLTYREKYEEGRGGKCPAELPEEIAARIHALTRTLYEAFGMRGIVRADFLVVGGEVYFNELNMVPGSLAGYLLGGTLSGMRRFLEEIIADALARPQAQKRIIHTGILTRGVFSGAKSCKRRQKIV</sequence>
<dbReference type="PROSITE" id="PS00843">
    <property type="entry name" value="DALA_DALA_LIGASE_1"/>
    <property type="match status" value="1"/>
</dbReference>
<evidence type="ECO:0000256" key="8">
    <source>
        <dbReference type="ARBA" id="ARBA00022984"/>
    </source>
</evidence>
<dbReference type="GO" id="GO:0005737">
    <property type="term" value="C:cytoplasm"/>
    <property type="evidence" value="ECO:0007669"/>
    <property type="project" value="UniProtKB-SubCell"/>
</dbReference>
<feature type="domain" description="ATP-grasp" evidence="11">
    <location>
        <begin position="134"/>
        <end position="332"/>
    </location>
</feature>
<dbReference type="InterPro" id="IPR011095">
    <property type="entry name" value="Dala_Dala_lig_C"/>
</dbReference>
<dbReference type="InterPro" id="IPR011127">
    <property type="entry name" value="Dala_Dala_lig_N"/>
</dbReference>
<dbReference type="SUPFAM" id="SSF56059">
    <property type="entry name" value="Glutathione synthetase ATP-binding domain-like"/>
    <property type="match status" value="1"/>
</dbReference>
<evidence type="ECO:0000256" key="4">
    <source>
        <dbReference type="ARBA" id="ARBA00022598"/>
    </source>
</evidence>
<reference evidence="12" key="2">
    <citation type="submission" date="2021-04" db="EMBL/GenBank/DDBJ databases">
        <authorList>
            <person name="Gilroy R."/>
        </authorList>
    </citation>
    <scope>NUCLEOTIDE SEQUENCE</scope>
    <source>
        <strain evidence="12">CHK33-5263</strain>
    </source>
</reference>
<comment type="caution">
    <text evidence="12">The sequence shown here is derived from an EMBL/GenBank/DDBJ whole genome shotgun (WGS) entry which is preliminary data.</text>
</comment>
<dbReference type="GO" id="GO:0005524">
    <property type="term" value="F:ATP binding"/>
    <property type="evidence" value="ECO:0007669"/>
    <property type="project" value="UniProtKB-UniRule"/>
</dbReference>
<dbReference type="GO" id="GO:0046872">
    <property type="term" value="F:metal ion binding"/>
    <property type="evidence" value="ECO:0007669"/>
    <property type="project" value="InterPro"/>
</dbReference>
<dbReference type="SUPFAM" id="SSF52440">
    <property type="entry name" value="PreATP-grasp domain"/>
    <property type="match status" value="1"/>
</dbReference>
<dbReference type="Pfam" id="PF01820">
    <property type="entry name" value="Dala_Dala_lig_N"/>
    <property type="match status" value="1"/>
</dbReference>
<dbReference type="Gene3D" id="3.30.1490.20">
    <property type="entry name" value="ATP-grasp fold, A domain"/>
    <property type="match status" value="1"/>
</dbReference>
<keyword evidence="5 10" id="KW-0547">Nucleotide-binding</keyword>
<dbReference type="GO" id="GO:0071555">
    <property type="term" value="P:cell wall organization"/>
    <property type="evidence" value="ECO:0007669"/>
    <property type="project" value="UniProtKB-KW"/>
</dbReference>
<name>A0A9D2DVL8_9FIRM</name>
<evidence type="ECO:0000256" key="3">
    <source>
        <dbReference type="ARBA" id="ARBA00022490"/>
    </source>
</evidence>
<dbReference type="Gene3D" id="3.40.50.20">
    <property type="match status" value="1"/>
</dbReference>
<dbReference type="InterPro" id="IPR000291">
    <property type="entry name" value="D-Ala_lig_Van_CS"/>
</dbReference>
<evidence type="ECO:0000256" key="2">
    <source>
        <dbReference type="ARBA" id="ARBA00010871"/>
    </source>
</evidence>
<dbReference type="Proteomes" id="UP000824044">
    <property type="component" value="Unassembled WGS sequence"/>
</dbReference>
<gene>
    <name evidence="12" type="ORF">H9812_00130</name>
</gene>
<keyword evidence="4" id="KW-0436">Ligase</keyword>
<evidence type="ECO:0000256" key="9">
    <source>
        <dbReference type="ARBA" id="ARBA00023316"/>
    </source>
</evidence>
<proteinExistence type="inferred from homology"/>
<dbReference type="GO" id="GO:0008716">
    <property type="term" value="F:D-alanine-D-alanine ligase activity"/>
    <property type="evidence" value="ECO:0007669"/>
    <property type="project" value="InterPro"/>
</dbReference>
<keyword evidence="7" id="KW-0133">Cell shape</keyword>
<evidence type="ECO:0000256" key="10">
    <source>
        <dbReference type="PROSITE-ProRule" id="PRU00409"/>
    </source>
</evidence>
<comment type="subcellular location">
    <subcellularLocation>
        <location evidence="1">Cytoplasm</location>
    </subcellularLocation>
</comment>
<reference evidence="12" key="1">
    <citation type="journal article" date="2021" name="PeerJ">
        <title>Extensive microbial diversity within the chicken gut microbiome revealed by metagenomics and culture.</title>
        <authorList>
            <person name="Gilroy R."/>
            <person name="Ravi A."/>
            <person name="Getino M."/>
            <person name="Pursley I."/>
            <person name="Horton D.L."/>
            <person name="Alikhan N.F."/>
            <person name="Baker D."/>
            <person name="Gharbi K."/>
            <person name="Hall N."/>
            <person name="Watson M."/>
            <person name="Adriaenssens E.M."/>
            <person name="Foster-Nyarko E."/>
            <person name="Jarju S."/>
            <person name="Secka A."/>
            <person name="Antonio M."/>
            <person name="Oren A."/>
            <person name="Chaudhuri R.R."/>
            <person name="La Ragione R."/>
            <person name="Hildebrand F."/>
            <person name="Pallen M.J."/>
        </authorList>
    </citation>
    <scope>NUCLEOTIDE SEQUENCE</scope>
    <source>
        <strain evidence="12">CHK33-5263</strain>
    </source>
</reference>
<dbReference type="PROSITE" id="PS50975">
    <property type="entry name" value="ATP_GRASP"/>
    <property type="match status" value="1"/>
</dbReference>
<dbReference type="PANTHER" id="PTHR23132:SF23">
    <property type="entry name" value="D-ALANINE--D-ALANINE LIGASE B"/>
    <property type="match status" value="1"/>
</dbReference>
<evidence type="ECO:0000256" key="1">
    <source>
        <dbReference type="ARBA" id="ARBA00004496"/>
    </source>
</evidence>
<dbReference type="Pfam" id="PF07478">
    <property type="entry name" value="Dala_Dala_lig_C"/>
    <property type="match status" value="1"/>
</dbReference>
<dbReference type="Gene3D" id="3.30.470.20">
    <property type="entry name" value="ATP-grasp fold, B domain"/>
    <property type="match status" value="1"/>
</dbReference>
<organism evidence="12 13">
    <name type="scientific">Candidatus Gallimonas intestinigallinarum</name>
    <dbReference type="NCBI Taxonomy" id="2838604"/>
    <lineage>
        <taxon>Bacteria</taxon>
        <taxon>Bacillati</taxon>
        <taxon>Bacillota</taxon>
        <taxon>Clostridia</taxon>
        <taxon>Candidatus Gallimonas</taxon>
    </lineage>
</organism>
<dbReference type="InterPro" id="IPR011761">
    <property type="entry name" value="ATP-grasp"/>
</dbReference>
<dbReference type="GO" id="GO:0009252">
    <property type="term" value="P:peptidoglycan biosynthetic process"/>
    <property type="evidence" value="ECO:0007669"/>
    <property type="project" value="UniProtKB-KW"/>
</dbReference>
<dbReference type="EMBL" id="DXBS01000003">
    <property type="protein sequence ID" value="HIZ23876.1"/>
    <property type="molecule type" value="Genomic_DNA"/>
</dbReference>
<accession>A0A9D2DVL8</accession>
<keyword evidence="3" id="KW-0963">Cytoplasm</keyword>
<dbReference type="AlphaFoldDB" id="A0A9D2DVL8"/>
<evidence type="ECO:0000313" key="13">
    <source>
        <dbReference type="Proteomes" id="UP000824044"/>
    </source>
</evidence>